<comment type="subcellular location">
    <subcellularLocation>
        <location evidence="1">Golgi apparatus membrane</location>
        <topology evidence="1">Peripheral membrane protein</topology>
        <orientation evidence="1">Cytoplasmic side</orientation>
    </subcellularLocation>
</comment>
<evidence type="ECO:0000256" key="4">
    <source>
        <dbReference type="ARBA" id="ARBA00023136"/>
    </source>
</evidence>
<accession>A0A4V5TJY7</accession>
<dbReference type="RefSeq" id="WP_137066254.1">
    <property type="nucleotide sequence ID" value="NZ_CP040748.1"/>
</dbReference>
<keyword evidence="2" id="KW-0333">Golgi apparatus</keyword>
<dbReference type="EMBL" id="SZPY01000003">
    <property type="protein sequence ID" value="TKI61393.1"/>
    <property type="molecule type" value="Genomic_DNA"/>
</dbReference>
<protein>
    <submittedName>
        <fullName evidence="5">GPP34 family phosphoprotein</fullName>
    </submittedName>
</protein>
<dbReference type="OrthoDB" id="4962633at2"/>
<dbReference type="Pfam" id="PF05719">
    <property type="entry name" value="GPP34"/>
    <property type="match status" value="1"/>
</dbReference>
<name>A0A4V5TJY7_9ACTN</name>
<dbReference type="GO" id="GO:0005737">
    <property type="term" value="C:cytoplasm"/>
    <property type="evidence" value="ECO:0007669"/>
    <property type="project" value="UniProtKB-ARBA"/>
</dbReference>
<dbReference type="AlphaFoldDB" id="A0A4V5TJY7"/>
<dbReference type="Gene3D" id="1.10.3630.10">
    <property type="entry name" value="yeast vps74-n-term truncation variant domain like"/>
    <property type="match status" value="1"/>
</dbReference>
<reference evidence="5 6" key="1">
    <citation type="submission" date="2019-04" db="EMBL/GenBank/DDBJ databases">
        <authorList>
            <person name="Dong K."/>
        </authorList>
    </citation>
    <scope>NUCLEOTIDE SEQUENCE [LARGE SCALE GENOMIC DNA]</scope>
    <source>
        <strain evidence="6">dk3543</strain>
    </source>
</reference>
<keyword evidence="6" id="KW-1185">Reference proteome</keyword>
<evidence type="ECO:0000256" key="1">
    <source>
        <dbReference type="ARBA" id="ARBA00004255"/>
    </source>
</evidence>
<dbReference type="InterPro" id="IPR008628">
    <property type="entry name" value="GPP34-like"/>
</dbReference>
<gene>
    <name evidence="5" type="ORF">FC770_11340</name>
</gene>
<organism evidence="5 6">
    <name type="scientific">Nocardioides jishulii</name>
    <dbReference type="NCBI Taxonomy" id="2575440"/>
    <lineage>
        <taxon>Bacteria</taxon>
        <taxon>Bacillati</taxon>
        <taxon>Actinomycetota</taxon>
        <taxon>Actinomycetes</taxon>
        <taxon>Propionibacteriales</taxon>
        <taxon>Nocardioidaceae</taxon>
        <taxon>Nocardioides</taxon>
    </lineage>
</organism>
<evidence type="ECO:0000313" key="6">
    <source>
        <dbReference type="Proteomes" id="UP000307808"/>
    </source>
</evidence>
<dbReference type="GO" id="GO:0012505">
    <property type="term" value="C:endomembrane system"/>
    <property type="evidence" value="ECO:0007669"/>
    <property type="project" value="UniProtKB-ARBA"/>
</dbReference>
<evidence type="ECO:0000256" key="3">
    <source>
        <dbReference type="ARBA" id="ARBA00023121"/>
    </source>
</evidence>
<keyword evidence="3" id="KW-0446">Lipid-binding</keyword>
<evidence type="ECO:0000256" key="2">
    <source>
        <dbReference type="ARBA" id="ARBA00023034"/>
    </source>
</evidence>
<dbReference type="GO" id="GO:0070273">
    <property type="term" value="F:phosphatidylinositol-4-phosphate binding"/>
    <property type="evidence" value="ECO:0007669"/>
    <property type="project" value="InterPro"/>
</dbReference>
<comment type="caution">
    <text evidence="5">The sequence shown here is derived from an EMBL/GenBank/DDBJ whole genome shotgun (WGS) entry which is preliminary data.</text>
</comment>
<dbReference type="Proteomes" id="UP000307808">
    <property type="component" value="Unassembled WGS sequence"/>
</dbReference>
<dbReference type="InterPro" id="IPR038261">
    <property type="entry name" value="GPP34-like_sf"/>
</dbReference>
<proteinExistence type="predicted"/>
<keyword evidence="4" id="KW-0472">Membrane</keyword>
<evidence type="ECO:0000313" key="5">
    <source>
        <dbReference type="EMBL" id="TKI61393.1"/>
    </source>
</evidence>
<sequence length="235" mass="25486">MSQLPAESETLIAEDLLLLLMDDEKGRLAAASASRPLFGGALLIELALDEAVEVEEKRGLLHTPKVHARQPRVRERPDPLLARAWHTVAEKPRSAQDLVNRLGKGVREELQARLVTRGILERRETKVLGLFPSTTWPAADMRHERQLRQELQGCLVTGLTPRPRTAALVALLSSVDQAHKVVDRGPLSNSEVRKRAKAIAEGAWAAKAVREAVAASQAAVTTAVMVATSSATAST</sequence>